<dbReference type="GeneTree" id="ENSGT00530000063627"/>
<reference evidence="4" key="3">
    <citation type="submission" date="2025-09" db="UniProtKB">
        <authorList>
            <consortium name="Ensembl"/>
        </authorList>
    </citation>
    <scope>IDENTIFICATION</scope>
    <source>
        <strain evidence="4">Hereford</strain>
    </source>
</reference>
<comment type="similarity">
    <text evidence="1">Belongs to the ADP-ribosylglycohydrolase family.</text>
</comment>
<evidence type="ECO:0000313" key="4">
    <source>
        <dbReference type="Ensembl" id="ENSBTAP00000090734.1"/>
    </source>
</evidence>
<dbReference type="InterPro" id="IPR036705">
    <property type="entry name" value="Ribosyl_crysJ1_sf"/>
</dbReference>
<feature type="compositionally biased region" description="Pro residues" evidence="3">
    <location>
        <begin position="265"/>
        <end position="275"/>
    </location>
</feature>
<feature type="binding site" evidence="2">
    <location>
        <position position="56"/>
    </location>
    <ligand>
        <name>Mg(2+)</name>
        <dbReference type="ChEBI" id="CHEBI:18420"/>
        <label>1</label>
    </ligand>
</feature>
<dbReference type="Proteomes" id="UP000009136">
    <property type="component" value="Chromosome 12"/>
</dbReference>
<dbReference type="PANTHER" id="PTHR16222">
    <property type="entry name" value="ADP-RIBOSYLGLYCOHYDROLASE"/>
    <property type="match status" value="1"/>
</dbReference>
<dbReference type="Pfam" id="PF03747">
    <property type="entry name" value="ADP_ribosyl_GH"/>
    <property type="match status" value="1"/>
</dbReference>
<feature type="region of interest" description="Disordered" evidence="3">
    <location>
        <begin position="246"/>
        <end position="299"/>
    </location>
</feature>
<evidence type="ECO:0000313" key="5">
    <source>
        <dbReference type="Proteomes" id="UP000009136"/>
    </source>
</evidence>
<reference evidence="4" key="1">
    <citation type="submission" date="2018-03" db="EMBL/GenBank/DDBJ databases">
        <title>ARS-UCD1.2.</title>
        <authorList>
            <person name="Rosen B.D."/>
            <person name="Bickhart D.M."/>
            <person name="Koren S."/>
            <person name="Schnabel R.D."/>
            <person name="Hall R."/>
            <person name="Zimin A."/>
            <person name="Dreischer C."/>
            <person name="Schultheiss S."/>
            <person name="Schroeder S.G."/>
            <person name="Elsik C.G."/>
            <person name="Couldrey C."/>
            <person name="Liu G.E."/>
            <person name="Van Tassell C.P."/>
            <person name="Phillippy A.M."/>
            <person name="Smith T.P.L."/>
            <person name="Medrano J.F."/>
        </authorList>
    </citation>
    <scope>NUCLEOTIDE SEQUENCE [LARGE SCALE GENOMIC DNA]</scope>
    <source>
        <strain evidence="4">Hereford</strain>
    </source>
</reference>
<reference evidence="4" key="2">
    <citation type="submission" date="2025-08" db="UniProtKB">
        <authorList>
            <consortium name="Ensembl"/>
        </authorList>
    </citation>
    <scope>IDENTIFICATION</scope>
    <source>
        <strain evidence="4">Hereford</strain>
    </source>
</reference>
<dbReference type="Ensembl" id="ENSBTAT00000132765.1">
    <property type="protein sequence ID" value="ENSBTAP00000090734.1"/>
    <property type="gene ID" value="ENSBTAG00000020928.5"/>
</dbReference>
<protein>
    <submittedName>
        <fullName evidence="4">ADP-ribosylhydrolase like 1</fullName>
    </submittedName>
</protein>
<dbReference type="SUPFAM" id="SSF101478">
    <property type="entry name" value="ADP-ribosylglycohydrolase"/>
    <property type="match status" value="1"/>
</dbReference>
<evidence type="ECO:0000256" key="2">
    <source>
        <dbReference type="PIRSR" id="PIRSR605502-1"/>
    </source>
</evidence>
<dbReference type="PANTHER" id="PTHR16222:SF23">
    <property type="entry name" value="INACTIVE ADP-RIBOSYLTRANSFERASE ARH2"/>
    <property type="match status" value="1"/>
</dbReference>
<feature type="compositionally biased region" description="Polar residues" evidence="3">
    <location>
        <begin position="289"/>
        <end position="299"/>
    </location>
</feature>
<feature type="binding site" evidence="2">
    <location>
        <position position="57"/>
    </location>
    <ligand>
        <name>Mg(2+)</name>
        <dbReference type="ChEBI" id="CHEBI:18420"/>
        <label>1</label>
    </ligand>
</feature>
<keyword evidence="2" id="KW-0460">Magnesium</keyword>
<feature type="compositionally biased region" description="Basic and acidic residues" evidence="3">
    <location>
        <begin position="247"/>
        <end position="260"/>
    </location>
</feature>
<dbReference type="InterPro" id="IPR005502">
    <property type="entry name" value="Ribosyl_crysJ1"/>
</dbReference>
<proteinExistence type="inferred from homology"/>
<evidence type="ECO:0000256" key="1">
    <source>
        <dbReference type="ARBA" id="ARBA00010702"/>
    </source>
</evidence>
<evidence type="ECO:0000256" key="3">
    <source>
        <dbReference type="SAM" id="MobiDB-lite"/>
    </source>
</evidence>
<dbReference type="GO" id="GO:0046872">
    <property type="term" value="F:metal ion binding"/>
    <property type="evidence" value="ECO:0007669"/>
    <property type="project" value="UniProtKB-KW"/>
</dbReference>
<accession>A0AAA9SZ85</accession>
<keyword evidence="2" id="KW-0479">Metal-binding</keyword>
<name>A0AAA9SZ85_BOVIN</name>
<sequence>MEKFQAAMLLGAVGDALGFGHAARESSSLGARVQEEMGKGGGLDHLVLSPETWPVSDNTIMHMSTAGALITDFWCLDDLYREMVRRYVDVLEKLPEQRADPATLEGCSQLKPDNYLLAWHTPFNEKGSGFGAATKAMCVGMRYWQPERLETLVEVSVECGRMTHNHPTGFLGSLCTALFASYAVQGKRLEQWGRDMLRTVPLAEEYCKKTIRHLAEYQEHWFYFEAKWQFYLEERKIIEDTENEASFPDRYDAEEREKTEGPALRPQPPLLPLCPPTGLQPRKHPQPTQPHLSPCPTQAAVTPDHNIPGPLPAICITEFAAFVCGTARTYRKWSSEGRGGRRGHDAPMIAYDALLGAKGSWTELCRRAMFHGGESGATGAIAGCLFGLLHGLDAVPAGLYRELEHQDELRRLGEALHRLSSQEK</sequence>
<dbReference type="GO" id="GO:0016799">
    <property type="term" value="F:hydrolase activity, hydrolyzing N-glycosyl compounds"/>
    <property type="evidence" value="ECO:0007669"/>
    <property type="project" value="UniProtKB-ARBA"/>
</dbReference>
<gene>
    <name evidence="4" type="primary">ADPRHL1</name>
</gene>
<dbReference type="InterPro" id="IPR050792">
    <property type="entry name" value="ADP-ribosylglycohydrolase"/>
</dbReference>
<dbReference type="Gene3D" id="1.10.4080.10">
    <property type="entry name" value="ADP-ribosylation/Crystallin J1"/>
    <property type="match status" value="2"/>
</dbReference>
<organism evidence="4 5">
    <name type="scientific">Bos taurus</name>
    <name type="common">Bovine</name>
    <dbReference type="NCBI Taxonomy" id="9913"/>
    <lineage>
        <taxon>Eukaryota</taxon>
        <taxon>Metazoa</taxon>
        <taxon>Chordata</taxon>
        <taxon>Craniata</taxon>
        <taxon>Vertebrata</taxon>
        <taxon>Euteleostomi</taxon>
        <taxon>Mammalia</taxon>
        <taxon>Eutheria</taxon>
        <taxon>Laurasiatheria</taxon>
        <taxon>Artiodactyla</taxon>
        <taxon>Ruminantia</taxon>
        <taxon>Pecora</taxon>
        <taxon>Bovidae</taxon>
        <taxon>Bovinae</taxon>
        <taxon>Bos</taxon>
    </lineage>
</organism>
<dbReference type="AlphaFoldDB" id="A0AAA9SZ85"/>
<keyword evidence="5" id="KW-1185">Reference proteome</keyword>
<comment type="cofactor">
    <cofactor evidence="2">
        <name>Mg(2+)</name>
        <dbReference type="ChEBI" id="CHEBI:18420"/>
    </cofactor>
    <text evidence="2">Binds 2 magnesium ions per subunit.</text>
</comment>